<evidence type="ECO:0000256" key="2">
    <source>
        <dbReference type="SAM" id="Phobius"/>
    </source>
</evidence>
<feature type="compositionally biased region" description="Low complexity" evidence="1">
    <location>
        <begin position="17"/>
        <end position="52"/>
    </location>
</feature>
<gene>
    <name evidence="3" type="ORF">N865_04015</name>
</gene>
<keyword evidence="2" id="KW-1133">Transmembrane helix</keyword>
<dbReference type="EMBL" id="AWSA01000005">
    <property type="protein sequence ID" value="EWT03088.1"/>
    <property type="molecule type" value="Genomic_DNA"/>
</dbReference>
<proteinExistence type="predicted"/>
<name>W9GE48_9MICO</name>
<evidence type="ECO:0000313" key="4">
    <source>
        <dbReference type="Proteomes" id="UP000019489"/>
    </source>
</evidence>
<dbReference type="eggNOG" id="ENOG5033C4E">
    <property type="taxonomic scope" value="Bacteria"/>
</dbReference>
<dbReference type="Proteomes" id="UP000019489">
    <property type="component" value="Unassembled WGS sequence"/>
</dbReference>
<comment type="caution">
    <text evidence="3">The sequence shown here is derived from an EMBL/GenBank/DDBJ whole genome shotgun (WGS) entry which is preliminary data.</text>
</comment>
<organism evidence="3 4">
    <name type="scientific">Intrasporangium oryzae NRRL B-24470</name>
    <dbReference type="NCBI Taxonomy" id="1386089"/>
    <lineage>
        <taxon>Bacteria</taxon>
        <taxon>Bacillati</taxon>
        <taxon>Actinomycetota</taxon>
        <taxon>Actinomycetes</taxon>
        <taxon>Micrococcales</taxon>
        <taxon>Intrasporangiaceae</taxon>
        <taxon>Intrasporangium</taxon>
    </lineage>
</organism>
<evidence type="ECO:0000313" key="3">
    <source>
        <dbReference type="EMBL" id="EWT03088.1"/>
    </source>
</evidence>
<dbReference type="STRING" id="1386089.N865_04015"/>
<keyword evidence="2" id="KW-0812">Transmembrane</keyword>
<evidence type="ECO:0008006" key="5">
    <source>
        <dbReference type="Google" id="ProtNLM"/>
    </source>
</evidence>
<keyword evidence="2" id="KW-0472">Membrane</keyword>
<protein>
    <recommendedName>
        <fullName evidence="5">DUF4245 domain-containing protein</fullName>
    </recommendedName>
</protein>
<feature type="transmembrane region" description="Helical" evidence="2">
    <location>
        <begin position="78"/>
        <end position="96"/>
    </location>
</feature>
<dbReference type="AlphaFoldDB" id="W9GE48"/>
<dbReference type="InterPro" id="IPR025339">
    <property type="entry name" value="DUF4245"/>
</dbReference>
<accession>W9GE48</accession>
<keyword evidence="4" id="KW-1185">Reference proteome</keyword>
<sequence>MGVMSTSSAPTPPSTPASPSSESTPSSEAAGAQPVAEPVGEPVVAPVGEPVGDAQGQPVVEVAPPRRSAYSMGSMPNMLRSLFVMGVFVLALFAIVPRIGQVDRPAVDALAKAQYTAEQTSWPIELPTGLGSGWIPTVATYAPGTDRVPTFTTVWKTPAGADIALKQAVKVTGGWVTRSVNAAPRSGSAEVSGRTFERYAAVDGKQLSYLARGAGDTGLTIVATGTAAEDELKAFVAALKPVTPAG</sequence>
<reference evidence="3 4" key="1">
    <citation type="submission" date="2013-08" db="EMBL/GenBank/DDBJ databases">
        <title>Intrasporangium oryzae NRRL B-24470.</title>
        <authorList>
            <person name="Liu H."/>
            <person name="Wang G."/>
        </authorList>
    </citation>
    <scope>NUCLEOTIDE SEQUENCE [LARGE SCALE GENOMIC DNA]</scope>
    <source>
        <strain evidence="3 4">NRRL B-24470</strain>
    </source>
</reference>
<evidence type="ECO:0000256" key="1">
    <source>
        <dbReference type="SAM" id="MobiDB-lite"/>
    </source>
</evidence>
<feature type="region of interest" description="Disordered" evidence="1">
    <location>
        <begin position="1"/>
        <end position="57"/>
    </location>
</feature>
<dbReference type="Pfam" id="PF14030">
    <property type="entry name" value="DUF4245"/>
    <property type="match status" value="1"/>
</dbReference>